<proteinExistence type="predicted"/>
<dbReference type="Proteomes" id="UP000887577">
    <property type="component" value="Unplaced"/>
</dbReference>
<feature type="chain" id="PRO_5037687631" evidence="1">
    <location>
        <begin position="20"/>
        <end position="183"/>
    </location>
</feature>
<protein>
    <submittedName>
        <fullName evidence="3">Uncharacterized protein</fullName>
    </submittedName>
</protein>
<feature type="signal peptide" evidence="1">
    <location>
        <begin position="1"/>
        <end position="19"/>
    </location>
</feature>
<organism evidence="2 3">
    <name type="scientific">Panagrolaimus superbus</name>
    <dbReference type="NCBI Taxonomy" id="310955"/>
    <lineage>
        <taxon>Eukaryota</taxon>
        <taxon>Metazoa</taxon>
        <taxon>Ecdysozoa</taxon>
        <taxon>Nematoda</taxon>
        <taxon>Chromadorea</taxon>
        <taxon>Rhabditida</taxon>
        <taxon>Tylenchina</taxon>
        <taxon>Panagrolaimomorpha</taxon>
        <taxon>Panagrolaimoidea</taxon>
        <taxon>Panagrolaimidae</taxon>
        <taxon>Panagrolaimus</taxon>
    </lineage>
</organism>
<keyword evidence="1" id="KW-0732">Signal</keyword>
<reference evidence="3" key="1">
    <citation type="submission" date="2022-11" db="UniProtKB">
        <authorList>
            <consortium name="WormBaseParasite"/>
        </authorList>
    </citation>
    <scope>IDENTIFICATION</scope>
</reference>
<accession>A0A914YBD1</accession>
<evidence type="ECO:0000256" key="1">
    <source>
        <dbReference type="SAM" id="SignalP"/>
    </source>
</evidence>
<dbReference type="WBParaSite" id="PSU_v2.g16730.t1">
    <property type="protein sequence ID" value="PSU_v2.g16730.t1"/>
    <property type="gene ID" value="PSU_v2.g16730"/>
</dbReference>
<name>A0A914YBD1_9BILA</name>
<dbReference type="AlphaFoldDB" id="A0A914YBD1"/>
<evidence type="ECO:0000313" key="2">
    <source>
        <dbReference type="Proteomes" id="UP000887577"/>
    </source>
</evidence>
<sequence length="183" mass="19143">MFSSKFLLAFGVVVALAAANPMNGPGGPGGPGGPFGGHGGPGGPFADLEKILTEDQKAALKAIFQNDSATKQQIFDGIKAYFEGIGGEAAAKFASLHDKMESMKTEFITKAEEASKNFSEPSKQLIAQIKAIKLNMALTPADERTQVKALFDGAPEDVKTELKSLRAQLFGGFGGHQTTAAPQ</sequence>
<keyword evidence="2" id="KW-1185">Reference proteome</keyword>
<evidence type="ECO:0000313" key="3">
    <source>
        <dbReference type="WBParaSite" id="PSU_v2.g16730.t1"/>
    </source>
</evidence>